<feature type="transmembrane region" description="Helical" evidence="7">
    <location>
        <begin position="16"/>
        <end position="36"/>
    </location>
</feature>
<keyword evidence="4 7" id="KW-0812">Transmembrane</keyword>
<dbReference type="InterPro" id="IPR011014">
    <property type="entry name" value="MscS_channel_TM-2"/>
</dbReference>
<name>A0ABW8NM93_9GAMM</name>
<feature type="domain" description="Mechanosensitive ion channel transmembrane helices 2/3" evidence="10">
    <location>
        <begin position="141"/>
        <end position="181"/>
    </location>
</feature>
<evidence type="ECO:0000313" key="11">
    <source>
        <dbReference type="EMBL" id="MFK4754110.1"/>
    </source>
</evidence>
<evidence type="ECO:0000256" key="4">
    <source>
        <dbReference type="ARBA" id="ARBA00022692"/>
    </source>
</evidence>
<proteinExistence type="inferred from homology"/>
<accession>A0ABW8NM93</accession>
<evidence type="ECO:0000256" key="3">
    <source>
        <dbReference type="ARBA" id="ARBA00022475"/>
    </source>
</evidence>
<feature type="transmembrane region" description="Helical" evidence="7">
    <location>
        <begin position="57"/>
        <end position="79"/>
    </location>
</feature>
<evidence type="ECO:0000259" key="10">
    <source>
        <dbReference type="Pfam" id="PF21088"/>
    </source>
</evidence>
<feature type="domain" description="Mechanosensitive ion channel MscS C-terminal" evidence="9">
    <location>
        <begin position="258"/>
        <end position="344"/>
    </location>
</feature>
<sequence length="374" mass="41357">MNHLDQLANYLAEFNLPAWSIALGITLASLLLMLALKGIVISRLRRVTQRTPWFFDTLLLKALSAPITIVLVGFHLLILERLFEHFDISSPTFTTVTGDSARVFLIVALIVFFDRISRGTLEHYASSSSLLYNSQGIARGLLRGLVFGLGLLVLLGTLGVSVTPIIASLGITSLAVALALQPTLENFFSGVQLLVDKPFQVGDFIELDSGEQGYVQKIGWRSTWIKMLQNNTVILPNSQISQSRIVNYDYPVKELSVLVEVGVHYSSDLEQVEVITKEVAKEVLQRVEGAEPSFTPRVMFHSFADSSINFTVVLRAREYVDNFAVKSAFIKALHKRYGEEGITIPYPIRAINTEQEGAVFTLTQPPETASAAKV</sequence>
<comment type="similarity">
    <text evidence="2">Belongs to the MscS (TC 1.A.23) family.</text>
</comment>
<evidence type="ECO:0000313" key="12">
    <source>
        <dbReference type="Proteomes" id="UP001620597"/>
    </source>
</evidence>
<feature type="transmembrane region" description="Helical" evidence="7">
    <location>
        <begin position="99"/>
        <end position="116"/>
    </location>
</feature>
<dbReference type="EMBL" id="JBBKTX010000024">
    <property type="protein sequence ID" value="MFK4754110.1"/>
    <property type="molecule type" value="Genomic_DNA"/>
</dbReference>
<feature type="domain" description="Mechanosensitive ion channel MscS" evidence="8">
    <location>
        <begin position="184"/>
        <end position="249"/>
    </location>
</feature>
<keyword evidence="3" id="KW-1003">Cell membrane</keyword>
<keyword evidence="6 7" id="KW-0472">Membrane</keyword>
<dbReference type="PANTHER" id="PTHR30566:SF25">
    <property type="entry name" value="INNER MEMBRANE PROTEIN"/>
    <property type="match status" value="1"/>
</dbReference>
<evidence type="ECO:0000256" key="5">
    <source>
        <dbReference type="ARBA" id="ARBA00022989"/>
    </source>
</evidence>
<dbReference type="Pfam" id="PF21088">
    <property type="entry name" value="MS_channel_1st"/>
    <property type="match status" value="1"/>
</dbReference>
<protein>
    <submittedName>
        <fullName evidence="11">Mechanosensitive ion channel family protein</fullName>
    </submittedName>
</protein>
<dbReference type="InterPro" id="IPR011066">
    <property type="entry name" value="MscS_channel_C_sf"/>
</dbReference>
<dbReference type="SUPFAM" id="SSF50182">
    <property type="entry name" value="Sm-like ribonucleoproteins"/>
    <property type="match status" value="1"/>
</dbReference>
<dbReference type="SUPFAM" id="SSF82861">
    <property type="entry name" value="Mechanosensitive channel protein MscS (YggB), transmembrane region"/>
    <property type="match status" value="1"/>
</dbReference>
<feature type="transmembrane region" description="Helical" evidence="7">
    <location>
        <begin position="137"/>
        <end position="156"/>
    </location>
</feature>
<evidence type="ECO:0000256" key="7">
    <source>
        <dbReference type="SAM" id="Phobius"/>
    </source>
</evidence>
<dbReference type="InterPro" id="IPR010920">
    <property type="entry name" value="LSM_dom_sf"/>
</dbReference>
<dbReference type="InterPro" id="IPR023408">
    <property type="entry name" value="MscS_beta-dom_sf"/>
</dbReference>
<dbReference type="Gene3D" id="1.10.287.1260">
    <property type="match status" value="1"/>
</dbReference>
<dbReference type="PANTHER" id="PTHR30566">
    <property type="entry name" value="YNAI-RELATED MECHANOSENSITIVE ION CHANNEL"/>
    <property type="match status" value="1"/>
</dbReference>
<gene>
    <name evidence="11" type="ORF">WG929_16985</name>
</gene>
<reference evidence="11 12" key="1">
    <citation type="submission" date="2024-03" db="EMBL/GenBank/DDBJ databases">
        <title>High-quality draft genome sequence of Oceanobacter sp. wDCs-4.</title>
        <authorList>
            <person name="Dong C."/>
        </authorList>
    </citation>
    <scope>NUCLEOTIDE SEQUENCE [LARGE SCALE GENOMIC DNA]</scope>
    <source>
        <strain evidence="12">wDCs-4</strain>
    </source>
</reference>
<dbReference type="SUPFAM" id="SSF82689">
    <property type="entry name" value="Mechanosensitive channel protein MscS (YggB), C-terminal domain"/>
    <property type="match status" value="1"/>
</dbReference>
<dbReference type="Pfam" id="PF00924">
    <property type="entry name" value="MS_channel_2nd"/>
    <property type="match status" value="1"/>
</dbReference>
<evidence type="ECO:0000259" key="8">
    <source>
        <dbReference type="Pfam" id="PF00924"/>
    </source>
</evidence>
<comment type="caution">
    <text evidence="11">The sequence shown here is derived from an EMBL/GenBank/DDBJ whole genome shotgun (WGS) entry which is preliminary data.</text>
</comment>
<dbReference type="Gene3D" id="2.30.30.60">
    <property type="match status" value="1"/>
</dbReference>
<evidence type="ECO:0000259" key="9">
    <source>
        <dbReference type="Pfam" id="PF21082"/>
    </source>
</evidence>
<comment type="subcellular location">
    <subcellularLocation>
        <location evidence="1">Cell membrane</location>
        <topology evidence="1">Multi-pass membrane protein</topology>
    </subcellularLocation>
</comment>
<dbReference type="Pfam" id="PF21082">
    <property type="entry name" value="MS_channel_3rd"/>
    <property type="match status" value="1"/>
</dbReference>
<dbReference type="InterPro" id="IPR006685">
    <property type="entry name" value="MscS_channel_2nd"/>
</dbReference>
<dbReference type="Gene3D" id="3.30.70.100">
    <property type="match status" value="1"/>
</dbReference>
<dbReference type="RefSeq" id="WP_416207063.1">
    <property type="nucleotide sequence ID" value="NZ_JBBKTX010000024.1"/>
</dbReference>
<dbReference type="Proteomes" id="UP001620597">
    <property type="component" value="Unassembled WGS sequence"/>
</dbReference>
<evidence type="ECO:0000256" key="1">
    <source>
        <dbReference type="ARBA" id="ARBA00004651"/>
    </source>
</evidence>
<evidence type="ECO:0000256" key="2">
    <source>
        <dbReference type="ARBA" id="ARBA00008017"/>
    </source>
</evidence>
<evidence type="ECO:0000256" key="6">
    <source>
        <dbReference type="ARBA" id="ARBA00023136"/>
    </source>
</evidence>
<keyword evidence="12" id="KW-1185">Reference proteome</keyword>
<dbReference type="InterPro" id="IPR049142">
    <property type="entry name" value="MS_channel_1st"/>
</dbReference>
<organism evidence="11 12">
    <name type="scientific">Oceanobacter antarcticus</name>
    <dbReference type="NCBI Taxonomy" id="3133425"/>
    <lineage>
        <taxon>Bacteria</taxon>
        <taxon>Pseudomonadati</taxon>
        <taxon>Pseudomonadota</taxon>
        <taxon>Gammaproteobacteria</taxon>
        <taxon>Oceanospirillales</taxon>
        <taxon>Oceanospirillaceae</taxon>
        <taxon>Oceanobacter</taxon>
    </lineage>
</organism>
<dbReference type="InterPro" id="IPR049278">
    <property type="entry name" value="MS_channel_C"/>
</dbReference>
<keyword evidence="5 7" id="KW-1133">Transmembrane helix</keyword>